<proteinExistence type="predicted"/>
<gene>
    <name evidence="3" type="ORF">HannXRQ_Chr13g0398341</name>
    <name evidence="2" type="ORF">HanXRQr2_Chr13g0582181</name>
</gene>
<reference evidence="2 4" key="1">
    <citation type="journal article" date="2017" name="Nature">
        <title>The sunflower genome provides insights into oil metabolism, flowering and Asterid evolution.</title>
        <authorList>
            <person name="Badouin H."/>
            <person name="Gouzy J."/>
            <person name="Grassa C.J."/>
            <person name="Murat F."/>
            <person name="Staton S.E."/>
            <person name="Cottret L."/>
            <person name="Lelandais-Briere C."/>
            <person name="Owens G.L."/>
            <person name="Carrere S."/>
            <person name="Mayjonade B."/>
            <person name="Legrand L."/>
            <person name="Gill N."/>
            <person name="Kane N.C."/>
            <person name="Bowers J.E."/>
            <person name="Hubner S."/>
            <person name="Bellec A."/>
            <person name="Berard A."/>
            <person name="Berges H."/>
            <person name="Blanchet N."/>
            <person name="Boniface M.C."/>
            <person name="Brunel D."/>
            <person name="Catrice O."/>
            <person name="Chaidir N."/>
            <person name="Claudel C."/>
            <person name="Donnadieu C."/>
            <person name="Faraut T."/>
            <person name="Fievet G."/>
            <person name="Helmstetter N."/>
            <person name="King M."/>
            <person name="Knapp S.J."/>
            <person name="Lai Z."/>
            <person name="Le Paslier M.C."/>
            <person name="Lippi Y."/>
            <person name="Lorenzon L."/>
            <person name="Mandel J.R."/>
            <person name="Marage G."/>
            <person name="Marchand G."/>
            <person name="Marquand E."/>
            <person name="Bret-Mestries E."/>
            <person name="Morien E."/>
            <person name="Nambeesan S."/>
            <person name="Nguyen T."/>
            <person name="Pegot-Espagnet P."/>
            <person name="Pouilly N."/>
            <person name="Raftis F."/>
            <person name="Sallet E."/>
            <person name="Schiex T."/>
            <person name="Thomas J."/>
            <person name="Vandecasteele C."/>
            <person name="Vares D."/>
            <person name="Vear F."/>
            <person name="Vautrin S."/>
            <person name="Crespi M."/>
            <person name="Mangin B."/>
            <person name="Burke J.M."/>
            <person name="Salse J."/>
            <person name="Munos S."/>
            <person name="Vincourt P."/>
            <person name="Rieseberg L.H."/>
            <person name="Langlade N.B."/>
        </authorList>
    </citation>
    <scope>NUCLEOTIDE SEQUENCE [LARGE SCALE GENOMIC DNA]</scope>
    <source>
        <strain evidence="4">cv. SF193</strain>
        <tissue evidence="2">Leaves</tissue>
    </source>
</reference>
<feature type="transmembrane region" description="Helical" evidence="1">
    <location>
        <begin position="99"/>
        <end position="119"/>
    </location>
</feature>
<sequence length="150" mass="17356">MKSDSILTFRILNQRNRRLMMRKMINVWYPCRALKLQGIFYYFGLTYWAIGLIIFNSFRLTDFFRGVLVVVQGYPWYKNRKKNYTTDKKLSRSPCYGSVYIKCAPGSMGFLYFLCSISIRTNMQKFLGFSPPRGGGGDGLFPVSDGSKSN</sequence>
<evidence type="ECO:0000313" key="3">
    <source>
        <dbReference type="EMBL" id="OTG01101.1"/>
    </source>
</evidence>
<name>A0A251SU82_HELAN</name>
<dbReference type="STRING" id="4232.A0A251SU82"/>
<reference evidence="2" key="3">
    <citation type="submission" date="2020-06" db="EMBL/GenBank/DDBJ databases">
        <title>Helianthus annuus Genome sequencing and assembly Release 2.</title>
        <authorList>
            <person name="Gouzy J."/>
            <person name="Langlade N."/>
            <person name="Munos S."/>
        </authorList>
    </citation>
    <scope>NUCLEOTIDE SEQUENCE</scope>
    <source>
        <tissue evidence="2">Leaves</tissue>
    </source>
</reference>
<protein>
    <submittedName>
        <fullName evidence="3">Uncharacterized protein</fullName>
    </submittedName>
</protein>
<dbReference type="AlphaFoldDB" id="A0A251SU82"/>
<evidence type="ECO:0000313" key="4">
    <source>
        <dbReference type="Proteomes" id="UP000215914"/>
    </source>
</evidence>
<keyword evidence="4" id="KW-1185">Reference proteome</keyword>
<keyword evidence="1" id="KW-0472">Membrane</keyword>
<dbReference type="InParanoid" id="A0A251SU82"/>
<dbReference type="EMBL" id="CM007902">
    <property type="protein sequence ID" value="OTG01101.1"/>
    <property type="molecule type" value="Genomic_DNA"/>
</dbReference>
<reference evidence="3" key="2">
    <citation type="submission" date="2017-02" db="EMBL/GenBank/DDBJ databases">
        <title>Sunflower complete genome.</title>
        <authorList>
            <person name="Langlade N."/>
            <person name="Munos S."/>
        </authorList>
    </citation>
    <scope>NUCLEOTIDE SEQUENCE [LARGE SCALE GENOMIC DNA]</scope>
    <source>
        <tissue evidence="3">Leaves</tissue>
    </source>
</reference>
<evidence type="ECO:0000313" key="2">
    <source>
        <dbReference type="EMBL" id="KAF5772862.1"/>
    </source>
</evidence>
<dbReference type="Gramene" id="mRNA:HanXRQr2_Chr13g0582181">
    <property type="protein sequence ID" value="CDS:HanXRQr2_Chr13g0582181.1"/>
    <property type="gene ID" value="HanXRQr2_Chr13g0582181"/>
</dbReference>
<organism evidence="3 4">
    <name type="scientific">Helianthus annuus</name>
    <name type="common">Common sunflower</name>
    <dbReference type="NCBI Taxonomy" id="4232"/>
    <lineage>
        <taxon>Eukaryota</taxon>
        <taxon>Viridiplantae</taxon>
        <taxon>Streptophyta</taxon>
        <taxon>Embryophyta</taxon>
        <taxon>Tracheophyta</taxon>
        <taxon>Spermatophyta</taxon>
        <taxon>Magnoliopsida</taxon>
        <taxon>eudicotyledons</taxon>
        <taxon>Gunneridae</taxon>
        <taxon>Pentapetalae</taxon>
        <taxon>asterids</taxon>
        <taxon>campanulids</taxon>
        <taxon>Asterales</taxon>
        <taxon>Asteraceae</taxon>
        <taxon>Asteroideae</taxon>
        <taxon>Heliantheae alliance</taxon>
        <taxon>Heliantheae</taxon>
        <taxon>Helianthus</taxon>
    </lineage>
</organism>
<dbReference type="EMBL" id="MNCJ02000328">
    <property type="protein sequence ID" value="KAF5772862.1"/>
    <property type="molecule type" value="Genomic_DNA"/>
</dbReference>
<keyword evidence="1" id="KW-1133">Transmembrane helix</keyword>
<dbReference type="Proteomes" id="UP000215914">
    <property type="component" value="Chromosome 13"/>
</dbReference>
<evidence type="ECO:0000256" key="1">
    <source>
        <dbReference type="SAM" id="Phobius"/>
    </source>
</evidence>
<keyword evidence="1" id="KW-0812">Transmembrane</keyword>
<feature type="transmembrane region" description="Helical" evidence="1">
    <location>
        <begin position="39"/>
        <end position="58"/>
    </location>
</feature>
<accession>A0A251SU82</accession>